<name>A0A2M4CC51_9DIPT</name>
<reference evidence="2" key="1">
    <citation type="submission" date="2018-01" db="EMBL/GenBank/DDBJ databases">
        <title>An insight into the sialome of Amazonian anophelines.</title>
        <authorList>
            <person name="Ribeiro J.M."/>
            <person name="Scarpassa V."/>
            <person name="Calvo E."/>
        </authorList>
    </citation>
    <scope>NUCLEOTIDE SEQUENCE</scope>
    <source>
        <tissue evidence="2">Salivary glands</tissue>
    </source>
</reference>
<accession>A0A2M4CC51</accession>
<protein>
    <submittedName>
        <fullName evidence="2">Putative secreted protein</fullName>
    </submittedName>
</protein>
<dbReference type="EMBL" id="GGFJ01013698">
    <property type="protein sequence ID" value="MBW62839.1"/>
    <property type="molecule type" value="Transcribed_RNA"/>
</dbReference>
<proteinExistence type="predicted"/>
<keyword evidence="1" id="KW-0732">Signal</keyword>
<dbReference type="AlphaFoldDB" id="A0A2M4CC51"/>
<feature type="chain" id="PRO_5014811569" evidence="1">
    <location>
        <begin position="27"/>
        <end position="78"/>
    </location>
</feature>
<organism evidence="2">
    <name type="scientific">Anopheles marajoara</name>
    <dbReference type="NCBI Taxonomy" id="58244"/>
    <lineage>
        <taxon>Eukaryota</taxon>
        <taxon>Metazoa</taxon>
        <taxon>Ecdysozoa</taxon>
        <taxon>Arthropoda</taxon>
        <taxon>Hexapoda</taxon>
        <taxon>Insecta</taxon>
        <taxon>Pterygota</taxon>
        <taxon>Neoptera</taxon>
        <taxon>Endopterygota</taxon>
        <taxon>Diptera</taxon>
        <taxon>Nematocera</taxon>
        <taxon>Culicoidea</taxon>
        <taxon>Culicidae</taxon>
        <taxon>Anophelinae</taxon>
        <taxon>Anopheles</taxon>
    </lineage>
</organism>
<evidence type="ECO:0000313" key="2">
    <source>
        <dbReference type="EMBL" id="MBW62839.1"/>
    </source>
</evidence>
<feature type="signal peptide" evidence="1">
    <location>
        <begin position="1"/>
        <end position="26"/>
    </location>
</feature>
<sequence>MLRVLGRRRRRLLLLLLLLALEHIQGELVRLFVLETDDLVRIIIVPVRQMNEALWQTTTSTTSNCRNAGRCDARSRDR</sequence>
<evidence type="ECO:0000256" key="1">
    <source>
        <dbReference type="SAM" id="SignalP"/>
    </source>
</evidence>